<dbReference type="InterPro" id="IPR015883">
    <property type="entry name" value="Glyco_hydro_20_cat"/>
</dbReference>
<dbReference type="AlphaFoldDB" id="A0A7V3RFN6"/>
<dbReference type="InterPro" id="IPR038901">
    <property type="entry name" value="HEXDC-like"/>
</dbReference>
<gene>
    <name evidence="5" type="ORF">ENX73_06505</name>
</gene>
<comment type="similarity">
    <text evidence="1">Belongs to the glycosyl hydrolase 20 family.</text>
</comment>
<protein>
    <submittedName>
        <fullName evidence="5">Beta-N-acetylhexosaminidase</fullName>
    </submittedName>
</protein>
<dbReference type="InterPro" id="IPR017853">
    <property type="entry name" value="GH"/>
</dbReference>
<dbReference type="PANTHER" id="PTHR21040">
    <property type="entry name" value="BCDNA.GH04120"/>
    <property type="match status" value="1"/>
</dbReference>
<dbReference type="GO" id="GO:0004563">
    <property type="term" value="F:beta-N-acetylhexosaminidase activity"/>
    <property type="evidence" value="ECO:0007669"/>
    <property type="project" value="InterPro"/>
</dbReference>
<sequence>MEVKIVPEPKNKHVGTKVYVFDGFSNLPEFFKGEFNVPDGKWHIEKINKNGNGLKITDGKVQIWGNELTSYATLLQLIKQFKNALPEMEIEESFNFSFRGYHLDIARGGVPTLKTFKSLLRWLFLLKYNYFAIYFEDLFPWQIDSEIGKCRGRLTHEELKEIIDYGKSLGVEVFPSLELTGHMEHILSLPKYHGLSEWHRPSEGCLDLSNEKATNFAIYLLEEVVNFFPSRYIHIGGDETWALGRGKSLNKRWEFEGHKLYEAHYARMIKIVKDHGKIPMMWGDMLTGMYLSEEESQKWQEVLKSKIWDEVSIANWDYSSNKKAFFKDKINSFGDKRKSSQIACPGLSDWNTYYPNFDVALSNIDNFLGAAKEERLPGFMVTSWGDDGQECLFSFLNPLILATMERAEGNGKWEEKWIALTYEDERITNVRKAFGSSAVSSITMKRVLFGDLYPVYMIKENESEKIRNELEKILDNMKDVNLPPDLDFIKRMVEVGLKKMDRRSKPSDFITLSNIYSRLWLDERKFEGLENLLPRFWGMAGINDLNEQKQL</sequence>
<dbReference type="InterPro" id="IPR025705">
    <property type="entry name" value="Beta_hexosaminidase_sua/sub"/>
</dbReference>
<proteinExistence type="inferred from homology"/>
<dbReference type="CDD" id="cd06565">
    <property type="entry name" value="GH20_GcnA-like"/>
    <property type="match status" value="1"/>
</dbReference>
<dbReference type="EMBL" id="DTPE01000256">
    <property type="protein sequence ID" value="HGE75756.1"/>
    <property type="molecule type" value="Genomic_DNA"/>
</dbReference>
<evidence type="ECO:0000256" key="3">
    <source>
        <dbReference type="PIRSR" id="PIRSR625705-1"/>
    </source>
</evidence>
<keyword evidence="2" id="KW-0378">Hydrolase</keyword>
<name>A0A7V3RFN6_9BACT</name>
<feature type="domain" description="Glycoside hydrolase family 20 catalytic" evidence="4">
    <location>
        <begin position="96"/>
        <end position="385"/>
    </location>
</feature>
<evidence type="ECO:0000313" key="5">
    <source>
        <dbReference type="EMBL" id="HGE75756.1"/>
    </source>
</evidence>
<reference evidence="5" key="1">
    <citation type="journal article" date="2020" name="mSystems">
        <title>Genome- and Community-Level Interaction Insights into Carbon Utilization and Element Cycling Functions of Hydrothermarchaeota in Hydrothermal Sediment.</title>
        <authorList>
            <person name="Zhou Z."/>
            <person name="Liu Y."/>
            <person name="Xu W."/>
            <person name="Pan J."/>
            <person name="Luo Z.H."/>
            <person name="Li M."/>
        </authorList>
    </citation>
    <scope>NUCLEOTIDE SEQUENCE [LARGE SCALE GENOMIC DNA]</scope>
    <source>
        <strain evidence="5">SpSt-966</strain>
    </source>
</reference>
<feature type="active site" description="Proton donor" evidence="3">
    <location>
        <position position="239"/>
    </location>
</feature>
<dbReference type="GO" id="GO:0005975">
    <property type="term" value="P:carbohydrate metabolic process"/>
    <property type="evidence" value="ECO:0007669"/>
    <property type="project" value="InterPro"/>
</dbReference>
<dbReference type="PRINTS" id="PR00738">
    <property type="entry name" value="GLHYDRLASE20"/>
</dbReference>
<organism evidence="5">
    <name type="scientific">Mesoaciditoga lauensis</name>
    <dbReference type="NCBI Taxonomy" id="1495039"/>
    <lineage>
        <taxon>Bacteria</taxon>
        <taxon>Thermotogati</taxon>
        <taxon>Thermotogota</taxon>
        <taxon>Thermotogae</taxon>
        <taxon>Mesoaciditogales</taxon>
        <taxon>Mesoaciditogaceae</taxon>
        <taxon>Mesoaciditoga</taxon>
    </lineage>
</organism>
<comment type="caution">
    <text evidence="5">The sequence shown here is derived from an EMBL/GenBank/DDBJ whole genome shotgun (WGS) entry which is preliminary data.</text>
</comment>
<dbReference type="PANTHER" id="PTHR21040:SF8">
    <property type="entry name" value="BCDNA.GH04120"/>
    <property type="match status" value="1"/>
</dbReference>
<evidence type="ECO:0000256" key="1">
    <source>
        <dbReference type="ARBA" id="ARBA00006285"/>
    </source>
</evidence>
<accession>A0A7V3RFN6</accession>
<evidence type="ECO:0000256" key="2">
    <source>
        <dbReference type="ARBA" id="ARBA00022801"/>
    </source>
</evidence>
<dbReference type="Gene3D" id="3.20.20.80">
    <property type="entry name" value="Glycosidases"/>
    <property type="match status" value="1"/>
</dbReference>
<dbReference type="SUPFAM" id="SSF51445">
    <property type="entry name" value="(Trans)glycosidases"/>
    <property type="match status" value="1"/>
</dbReference>
<evidence type="ECO:0000259" key="4">
    <source>
        <dbReference type="Pfam" id="PF00728"/>
    </source>
</evidence>
<dbReference type="Pfam" id="PF00728">
    <property type="entry name" value="Glyco_hydro_20"/>
    <property type="match status" value="1"/>
</dbReference>